<dbReference type="AlphaFoldDB" id="A0A6S7K4M8"/>
<evidence type="ECO:0000256" key="1">
    <source>
        <dbReference type="SAM" id="MobiDB-lite"/>
    </source>
</evidence>
<accession>A0A6S7K4M8</accession>
<evidence type="ECO:0000313" key="3">
    <source>
        <dbReference type="Proteomes" id="UP001152795"/>
    </source>
</evidence>
<dbReference type="EMBL" id="CACRXK020012405">
    <property type="protein sequence ID" value="CAB4023262.1"/>
    <property type="molecule type" value="Genomic_DNA"/>
</dbReference>
<proteinExistence type="predicted"/>
<evidence type="ECO:0000313" key="2">
    <source>
        <dbReference type="EMBL" id="CAB4023262.1"/>
    </source>
</evidence>
<keyword evidence="3" id="KW-1185">Reference proteome</keyword>
<feature type="region of interest" description="Disordered" evidence="1">
    <location>
        <begin position="1"/>
        <end position="21"/>
    </location>
</feature>
<sequence>MDALSEDLSKNKSTYDSGYDDSDEFVFEGNFLPYQGEPLASSGSEDIDTSEDDEEDEDDFYVQLHIDGLQDGYSVKWAGKIPDHWMPVFITTLQRDFLQAIQKDMYLGRTEQL</sequence>
<gene>
    <name evidence="2" type="ORF">PACLA_8A001838</name>
</gene>
<feature type="compositionally biased region" description="Acidic residues" evidence="1">
    <location>
        <begin position="45"/>
        <end position="56"/>
    </location>
</feature>
<organism evidence="2 3">
    <name type="scientific">Paramuricea clavata</name>
    <name type="common">Red gorgonian</name>
    <name type="synonym">Violescent sea-whip</name>
    <dbReference type="NCBI Taxonomy" id="317549"/>
    <lineage>
        <taxon>Eukaryota</taxon>
        <taxon>Metazoa</taxon>
        <taxon>Cnidaria</taxon>
        <taxon>Anthozoa</taxon>
        <taxon>Octocorallia</taxon>
        <taxon>Malacalcyonacea</taxon>
        <taxon>Plexauridae</taxon>
        <taxon>Paramuricea</taxon>
    </lineage>
</organism>
<reference evidence="2" key="1">
    <citation type="submission" date="2020-04" db="EMBL/GenBank/DDBJ databases">
        <authorList>
            <person name="Alioto T."/>
            <person name="Alioto T."/>
            <person name="Gomez Garrido J."/>
        </authorList>
    </citation>
    <scope>NUCLEOTIDE SEQUENCE</scope>
    <source>
        <strain evidence="2">A484AB</strain>
    </source>
</reference>
<comment type="caution">
    <text evidence="2">The sequence shown here is derived from an EMBL/GenBank/DDBJ whole genome shotgun (WGS) entry which is preliminary data.</text>
</comment>
<dbReference type="Proteomes" id="UP001152795">
    <property type="component" value="Unassembled WGS sequence"/>
</dbReference>
<name>A0A6S7K4M8_PARCT</name>
<feature type="region of interest" description="Disordered" evidence="1">
    <location>
        <begin position="33"/>
        <end position="56"/>
    </location>
</feature>
<protein>
    <submittedName>
        <fullName evidence="2">Uncharacterized protein</fullName>
    </submittedName>
</protein>